<feature type="transmembrane region" description="Helical" evidence="9">
    <location>
        <begin position="189"/>
        <end position="210"/>
    </location>
</feature>
<dbReference type="PROSITE" id="PS50928">
    <property type="entry name" value="ABC_TM1"/>
    <property type="match status" value="1"/>
</dbReference>
<reference evidence="12" key="1">
    <citation type="submission" date="2017-01" db="EMBL/GenBank/DDBJ databases">
        <authorList>
            <person name="Varghese N."/>
            <person name="Submissions S."/>
        </authorList>
    </citation>
    <scope>NUCLEOTIDE SEQUENCE [LARGE SCALE GENOMIC DNA]</scope>
    <source>
        <strain evidence="12">DSM 18714</strain>
    </source>
</reference>
<keyword evidence="8 9" id="KW-0472">Membrane</keyword>
<evidence type="ECO:0000256" key="1">
    <source>
        <dbReference type="ARBA" id="ARBA00004651"/>
    </source>
</evidence>
<keyword evidence="12" id="KW-1185">Reference proteome</keyword>
<evidence type="ECO:0000313" key="11">
    <source>
        <dbReference type="EMBL" id="SIS79543.1"/>
    </source>
</evidence>
<dbReference type="CDD" id="cd06261">
    <property type="entry name" value="TM_PBP2"/>
    <property type="match status" value="1"/>
</dbReference>
<dbReference type="STRING" id="407234.SAMN05421795_1058"/>
<feature type="transmembrane region" description="Helical" evidence="9">
    <location>
        <begin position="66"/>
        <end position="88"/>
    </location>
</feature>
<comment type="similarity">
    <text evidence="9">Belongs to the binding-protein-dependent transport system permease family.</text>
</comment>
<sequence>MTASHVGAALLIAVLAFAFGVPLLHPADPVAQSLMQSLAPPSAENWLGHDHLGRSMTARLASALRLSLGLAAATLVTTAIIGVALGTLASWRGGWIDRGLTLLADSVVALPALLVVLIAGIILPNQPLAFWAGLSATLWIEIFRLTRATIRARLAAPAVAAARLLGFGPLYIFRVHLWPELAPVLRATFALTFAAVVMGIAALGFVSVGMRAPTPELGLMMVELLPYWREAPWALAQPVAATLITLLALTLVAGETRA</sequence>
<accession>A0A1N7M0F9</accession>
<keyword evidence="3" id="KW-1003">Cell membrane</keyword>
<evidence type="ECO:0000256" key="2">
    <source>
        <dbReference type="ARBA" id="ARBA00022448"/>
    </source>
</evidence>
<dbReference type="InterPro" id="IPR035906">
    <property type="entry name" value="MetI-like_sf"/>
</dbReference>
<protein>
    <submittedName>
        <fullName evidence="11">Peptide/nickel transport system permease protein</fullName>
    </submittedName>
</protein>
<gene>
    <name evidence="11" type="ORF">SAMN05421795_1058</name>
</gene>
<name>A0A1N7M0F9_9RHOB</name>
<evidence type="ECO:0000256" key="3">
    <source>
        <dbReference type="ARBA" id="ARBA00022475"/>
    </source>
</evidence>
<dbReference type="EMBL" id="FTOM01000005">
    <property type="protein sequence ID" value="SIS79543.1"/>
    <property type="molecule type" value="Genomic_DNA"/>
</dbReference>
<keyword evidence="6" id="KW-0653">Protein transport</keyword>
<dbReference type="Pfam" id="PF00528">
    <property type="entry name" value="BPD_transp_1"/>
    <property type="match status" value="1"/>
</dbReference>
<organism evidence="11 12">
    <name type="scientific">Phaeovulum vinaykumarii</name>
    <dbReference type="NCBI Taxonomy" id="407234"/>
    <lineage>
        <taxon>Bacteria</taxon>
        <taxon>Pseudomonadati</taxon>
        <taxon>Pseudomonadota</taxon>
        <taxon>Alphaproteobacteria</taxon>
        <taxon>Rhodobacterales</taxon>
        <taxon>Paracoccaceae</taxon>
        <taxon>Phaeovulum</taxon>
    </lineage>
</organism>
<keyword evidence="7 9" id="KW-1133">Transmembrane helix</keyword>
<keyword evidence="2 9" id="KW-0813">Transport</keyword>
<evidence type="ECO:0000256" key="9">
    <source>
        <dbReference type="RuleBase" id="RU363032"/>
    </source>
</evidence>
<feature type="transmembrane region" description="Helical" evidence="9">
    <location>
        <begin position="100"/>
        <end position="122"/>
    </location>
</feature>
<proteinExistence type="inferred from homology"/>
<dbReference type="PANTHER" id="PTHR43386:SF1">
    <property type="entry name" value="D,D-DIPEPTIDE TRANSPORT SYSTEM PERMEASE PROTEIN DDPC-RELATED"/>
    <property type="match status" value="1"/>
</dbReference>
<evidence type="ECO:0000256" key="6">
    <source>
        <dbReference type="ARBA" id="ARBA00022927"/>
    </source>
</evidence>
<dbReference type="SUPFAM" id="SSF161098">
    <property type="entry name" value="MetI-like"/>
    <property type="match status" value="1"/>
</dbReference>
<evidence type="ECO:0000256" key="8">
    <source>
        <dbReference type="ARBA" id="ARBA00023136"/>
    </source>
</evidence>
<dbReference type="GO" id="GO:0005886">
    <property type="term" value="C:plasma membrane"/>
    <property type="evidence" value="ECO:0007669"/>
    <property type="project" value="UniProtKB-SubCell"/>
</dbReference>
<keyword evidence="5" id="KW-0571">Peptide transport</keyword>
<evidence type="ECO:0000313" key="12">
    <source>
        <dbReference type="Proteomes" id="UP000186098"/>
    </source>
</evidence>
<evidence type="ECO:0000259" key="10">
    <source>
        <dbReference type="PROSITE" id="PS50928"/>
    </source>
</evidence>
<feature type="transmembrane region" description="Helical" evidence="9">
    <location>
        <begin position="128"/>
        <end position="146"/>
    </location>
</feature>
<feature type="domain" description="ABC transmembrane type-1" evidence="10">
    <location>
        <begin position="64"/>
        <end position="253"/>
    </location>
</feature>
<dbReference type="InterPro" id="IPR050366">
    <property type="entry name" value="BP-dependent_transpt_permease"/>
</dbReference>
<comment type="subcellular location">
    <subcellularLocation>
        <location evidence="1 9">Cell membrane</location>
        <topology evidence="1 9">Multi-pass membrane protein</topology>
    </subcellularLocation>
</comment>
<dbReference type="Gene3D" id="1.10.3720.10">
    <property type="entry name" value="MetI-like"/>
    <property type="match status" value="1"/>
</dbReference>
<dbReference type="RefSeq" id="WP_076365979.1">
    <property type="nucleotide sequence ID" value="NZ_FTOM01000005.1"/>
</dbReference>
<keyword evidence="4 9" id="KW-0812">Transmembrane</keyword>
<dbReference type="OrthoDB" id="9783218at2"/>
<dbReference type="PANTHER" id="PTHR43386">
    <property type="entry name" value="OLIGOPEPTIDE TRANSPORT SYSTEM PERMEASE PROTEIN APPC"/>
    <property type="match status" value="1"/>
</dbReference>
<evidence type="ECO:0000256" key="5">
    <source>
        <dbReference type="ARBA" id="ARBA00022856"/>
    </source>
</evidence>
<dbReference type="GO" id="GO:0071916">
    <property type="term" value="F:dipeptide transmembrane transporter activity"/>
    <property type="evidence" value="ECO:0007669"/>
    <property type="project" value="TreeGrafter"/>
</dbReference>
<dbReference type="InterPro" id="IPR000515">
    <property type="entry name" value="MetI-like"/>
</dbReference>
<dbReference type="GO" id="GO:0015031">
    <property type="term" value="P:protein transport"/>
    <property type="evidence" value="ECO:0007669"/>
    <property type="project" value="UniProtKB-KW"/>
</dbReference>
<dbReference type="AlphaFoldDB" id="A0A1N7M0F9"/>
<dbReference type="Proteomes" id="UP000186098">
    <property type="component" value="Unassembled WGS sequence"/>
</dbReference>
<evidence type="ECO:0000256" key="7">
    <source>
        <dbReference type="ARBA" id="ARBA00022989"/>
    </source>
</evidence>
<feature type="transmembrane region" description="Helical" evidence="9">
    <location>
        <begin position="158"/>
        <end position="177"/>
    </location>
</feature>
<feature type="transmembrane region" description="Helical" evidence="9">
    <location>
        <begin position="231"/>
        <end position="253"/>
    </location>
</feature>
<evidence type="ECO:0000256" key="4">
    <source>
        <dbReference type="ARBA" id="ARBA00022692"/>
    </source>
</evidence>